<organism evidence="3 4">
    <name type="scientific">Durusdinium trenchii</name>
    <dbReference type="NCBI Taxonomy" id="1381693"/>
    <lineage>
        <taxon>Eukaryota</taxon>
        <taxon>Sar</taxon>
        <taxon>Alveolata</taxon>
        <taxon>Dinophyceae</taxon>
        <taxon>Suessiales</taxon>
        <taxon>Symbiodiniaceae</taxon>
        <taxon>Durusdinium</taxon>
    </lineage>
</organism>
<evidence type="ECO:0000313" key="3">
    <source>
        <dbReference type="EMBL" id="CAK9078064.1"/>
    </source>
</evidence>
<proteinExistence type="predicted"/>
<dbReference type="PANTHER" id="PTHR19211">
    <property type="entry name" value="ATP-BINDING TRANSPORT PROTEIN-RELATED"/>
    <property type="match status" value="1"/>
</dbReference>
<keyword evidence="4" id="KW-1185">Reference proteome</keyword>
<keyword evidence="1" id="KW-0677">Repeat</keyword>
<evidence type="ECO:0000256" key="1">
    <source>
        <dbReference type="ARBA" id="ARBA00022737"/>
    </source>
</evidence>
<sequence length="769" mass="86525">MAVPIHEFINRDIKEHTFHAGEAWPNEDKKDVMFYAFQDQVKGTEPVYDFWNSKDKEHTFHFGEPWPNEEKGKHPVFYAYPLGDDMRGMLKPVHSFWNNSEKKHAFHLGDSRAGEDKHEALFLAFQEPLIWNMDALCDGAPAVNRAKWLIENKGMTEEQAKAQVMAEFPALFRGGAGGYSGGYVPRAAARFVDGKFPHTLEIVKDAKGQNRLKFSVTPRNPGEVTMIAVHYSVNKDPGHEDMNFDIHRPMEGSNTYVHVTPDFGPVCEPGSKVTYWLAAMEKGLIVEMPEKACRVPIPQHFMIMHVEQEIKGDDTPVLQSVLQADREREWLLKVEQELLEREDDGSGLEPKVSGVGLMEVYERLEELGNEDAEARAAVILAGLGFSGEERSQVHNQMRDTASQEIRKDRVLPEGATVWRVYLDNYDLLEKYPHEVLGGMVEEVAPEVLALRQEYQAWGLPRHPGKAVSRKTVQGAVVDGERGIAYPKGQKLSKYVTIAYQLVSESHCSQRQMQVVCGGLVYFSTFRRQLLGGLNLCWAFIESFNSCGRHKQLIPIGVKLEIIRFLCLVPLCRMDFRLKMNPRVTCSDASQHGGGVCVATSLTNYGEKVALGEERREMVAGGGPRILSIGLFDGIGPRLYWISWELNEEQEDVEIDGRLPNIREREYMMGLPVGYTLMCMPKSKRKLPECMDKRLTLVGNAWAVPVVSWLIGQLVGPRGAGPLLPPAEILSRLTLEGNPYIQSRLLRAPLKTDQRASTGAEEALAQKVSR</sequence>
<dbReference type="Proteomes" id="UP001642484">
    <property type="component" value="Unassembled WGS sequence"/>
</dbReference>
<comment type="caution">
    <text evidence="3">The sequence shown here is derived from an EMBL/GenBank/DDBJ whole genome shotgun (WGS) entry which is preliminary data.</text>
</comment>
<gene>
    <name evidence="3" type="ORF">CCMP2556_LOCUS38455</name>
</gene>
<dbReference type="PANTHER" id="PTHR19211:SF14">
    <property type="entry name" value="ATP-BINDING CASSETTE SUB-FAMILY F MEMBER 1"/>
    <property type="match status" value="1"/>
</dbReference>
<reference evidence="3 4" key="1">
    <citation type="submission" date="2024-02" db="EMBL/GenBank/DDBJ databases">
        <authorList>
            <person name="Chen Y."/>
            <person name="Shah S."/>
            <person name="Dougan E. K."/>
            <person name="Thang M."/>
            <person name="Chan C."/>
        </authorList>
    </citation>
    <scope>NUCLEOTIDE SEQUENCE [LARGE SCALE GENOMIC DNA]</scope>
</reference>
<name>A0ABP0PSY2_9DINO</name>
<dbReference type="InterPro" id="IPR050611">
    <property type="entry name" value="ABCF"/>
</dbReference>
<evidence type="ECO:0000256" key="2">
    <source>
        <dbReference type="SAM" id="MobiDB-lite"/>
    </source>
</evidence>
<feature type="region of interest" description="Disordered" evidence="2">
    <location>
        <begin position="750"/>
        <end position="769"/>
    </location>
</feature>
<dbReference type="EMBL" id="CAXAMN010023495">
    <property type="protein sequence ID" value="CAK9078064.1"/>
    <property type="molecule type" value="Genomic_DNA"/>
</dbReference>
<protein>
    <submittedName>
        <fullName evidence="3">Uncharacterized protein</fullName>
    </submittedName>
</protein>
<evidence type="ECO:0000313" key="4">
    <source>
        <dbReference type="Proteomes" id="UP001642484"/>
    </source>
</evidence>
<accession>A0ABP0PSY2</accession>